<dbReference type="PANTHER" id="PTHR11885">
    <property type="entry name" value="RIBOSOMAL PROTEIN S15P/S13E"/>
    <property type="match status" value="1"/>
</dbReference>
<dbReference type="Gene3D" id="1.10.287.10">
    <property type="entry name" value="S15/NS1, RNA-binding"/>
    <property type="match status" value="1"/>
</dbReference>
<dbReference type="Pfam" id="PF08069">
    <property type="entry name" value="Ribosomal_S13_N"/>
    <property type="match status" value="1"/>
</dbReference>
<sequence length="179" mass="20516">MDGNKEETREAREKKAGRNGLDGGDQIGLAFCNKIGKESAEEVETAYECEVDVLEESRERAKQRYFLLCPPLPTWLKTTPEEIVDQIIKLARKGLTPHKSVSPSVTRMVSPRKDKDSKFRLILVESRIHRLARSLQVQATDCPYFQIRLGHCFYFDCLSVYLEGVGANKERRGEERRGR</sequence>
<comment type="similarity">
    <text evidence="1">Belongs to the universal ribosomal protein uS15 family.</text>
</comment>
<dbReference type="InterPro" id="IPR012606">
    <property type="entry name" value="Ribosomal_uS15_N"/>
</dbReference>
<evidence type="ECO:0000256" key="3">
    <source>
        <dbReference type="ARBA" id="ARBA00023274"/>
    </source>
</evidence>
<evidence type="ECO:0000256" key="1">
    <source>
        <dbReference type="ARBA" id="ARBA00008434"/>
    </source>
</evidence>
<gene>
    <name evidence="6" type="ORF">K435DRAFT_796201</name>
</gene>
<proteinExistence type="inferred from homology"/>
<keyword evidence="3" id="KW-0687">Ribonucleoprotein</keyword>
<dbReference type="GO" id="GO:0022627">
    <property type="term" value="C:cytosolic small ribosomal subunit"/>
    <property type="evidence" value="ECO:0007669"/>
    <property type="project" value="TreeGrafter"/>
</dbReference>
<accession>A0A4S8M6B2</accession>
<dbReference type="GO" id="GO:0005730">
    <property type="term" value="C:nucleolus"/>
    <property type="evidence" value="ECO:0007669"/>
    <property type="project" value="TreeGrafter"/>
</dbReference>
<evidence type="ECO:0000313" key="7">
    <source>
        <dbReference type="Proteomes" id="UP000297245"/>
    </source>
</evidence>
<evidence type="ECO:0000256" key="4">
    <source>
        <dbReference type="SAM" id="MobiDB-lite"/>
    </source>
</evidence>
<dbReference type="PANTHER" id="PTHR11885:SF6">
    <property type="entry name" value="SMALL RIBOSOMAL SUBUNIT PROTEIN US15"/>
    <property type="match status" value="1"/>
</dbReference>
<feature type="domain" description="Small ribosomal subunit protein uS15 N-terminal" evidence="5">
    <location>
        <begin position="73"/>
        <end position="97"/>
    </location>
</feature>
<evidence type="ECO:0000259" key="5">
    <source>
        <dbReference type="Pfam" id="PF08069"/>
    </source>
</evidence>
<keyword evidence="7" id="KW-1185">Reference proteome</keyword>
<feature type="compositionally biased region" description="Basic and acidic residues" evidence="4">
    <location>
        <begin position="1"/>
        <end position="16"/>
    </location>
</feature>
<protein>
    <recommendedName>
        <fullName evidence="5">Small ribosomal subunit protein uS15 N-terminal domain-containing protein</fullName>
    </recommendedName>
</protein>
<feature type="region of interest" description="Disordered" evidence="4">
    <location>
        <begin position="1"/>
        <end position="21"/>
    </location>
</feature>
<name>A0A4S8M6B2_DENBC</name>
<dbReference type="AlphaFoldDB" id="A0A4S8M6B2"/>
<dbReference type="EMBL" id="ML179148">
    <property type="protein sequence ID" value="THU97819.1"/>
    <property type="molecule type" value="Genomic_DNA"/>
</dbReference>
<dbReference type="GO" id="GO:0070181">
    <property type="term" value="F:small ribosomal subunit rRNA binding"/>
    <property type="evidence" value="ECO:0007669"/>
    <property type="project" value="TreeGrafter"/>
</dbReference>
<organism evidence="6 7">
    <name type="scientific">Dendrothele bispora (strain CBS 962.96)</name>
    <dbReference type="NCBI Taxonomy" id="1314807"/>
    <lineage>
        <taxon>Eukaryota</taxon>
        <taxon>Fungi</taxon>
        <taxon>Dikarya</taxon>
        <taxon>Basidiomycota</taxon>
        <taxon>Agaricomycotina</taxon>
        <taxon>Agaricomycetes</taxon>
        <taxon>Agaricomycetidae</taxon>
        <taxon>Agaricales</taxon>
        <taxon>Agaricales incertae sedis</taxon>
        <taxon>Dendrothele</taxon>
    </lineage>
</organism>
<evidence type="ECO:0000313" key="6">
    <source>
        <dbReference type="EMBL" id="THU97819.1"/>
    </source>
</evidence>
<reference evidence="6 7" key="1">
    <citation type="journal article" date="2019" name="Nat. Ecol. Evol.">
        <title>Megaphylogeny resolves global patterns of mushroom evolution.</title>
        <authorList>
            <person name="Varga T."/>
            <person name="Krizsan K."/>
            <person name="Foldi C."/>
            <person name="Dima B."/>
            <person name="Sanchez-Garcia M."/>
            <person name="Sanchez-Ramirez S."/>
            <person name="Szollosi G.J."/>
            <person name="Szarkandi J.G."/>
            <person name="Papp V."/>
            <person name="Albert L."/>
            <person name="Andreopoulos W."/>
            <person name="Angelini C."/>
            <person name="Antonin V."/>
            <person name="Barry K.W."/>
            <person name="Bougher N.L."/>
            <person name="Buchanan P."/>
            <person name="Buyck B."/>
            <person name="Bense V."/>
            <person name="Catcheside P."/>
            <person name="Chovatia M."/>
            <person name="Cooper J."/>
            <person name="Damon W."/>
            <person name="Desjardin D."/>
            <person name="Finy P."/>
            <person name="Geml J."/>
            <person name="Haridas S."/>
            <person name="Hughes K."/>
            <person name="Justo A."/>
            <person name="Karasinski D."/>
            <person name="Kautmanova I."/>
            <person name="Kiss B."/>
            <person name="Kocsube S."/>
            <person name="Kotiranta H."/>
            <person name="LaButti K.M."/>
            <person name="Lechner B.E."/>
            <person name="Liimatainen K."/>
            <person name="Lipzen A."/>
            <person name="Lukacs Z."/>
            <person name="Mihaltcheva S."/>
            <person name="Morgado L.N."/>
            <person name="Niskanen T."/>
            <person name="Noordeloos M.E."/>
            <person name="Ohm R.A."/>
            <person name="Ortiz-Santana B."/>
            <person name="Ovrebo C."/>
            <person name="Racz N."/>
            <person name="Riley R."/>
            <person name="Savchenko A."/>
            <person name="Shiryaev A."/>
            <person name="Soop K."/>
            <person name="Spirin V."/>
            <person name="Szebenyi C."/>
            <person name="Tomsovsky M."/>
            <person name="Tulloss R.E."/>
            <person name="Uehling J."/>
            <person name="Grigoriev I.V."/>
            <person name="Vagvolgyi C."/>
            <person name="Papp T."/>
            <person name="Martin F.M."/>
            <person name="Miettinen O."/>
            <person name="Hibbett D.S."/>
            <person name="Nagy L.G."/>
        </authorList>
    </citation>
    <scope>NUCLEOTIDE SEQUENCE [LARGE SCALE GENOMIC DNA]</scope>
    <source>
        <strain evidence="6 7">CBS 962.96</strain>
    </source>
</reference>
<dbReference type="InterPro" id="IPR023029">
    <property type="entry name" value="Ribosomal_uS15_arc_euk"/>
</dbReference>
<dbReference type="GO" id="GO:0006412">
    <property type="term" value="P:translation"/>
    <property type="evidence" value="ECO:0007669"/>
    <property type="project" value="InterPro"/>
</dbReference>
<evidence type="ECO:0000256" key="2">
    <source>
        <dbReference type="ARBA" id="ARBA00022980"/>
    </source>
</evidence>
<keyword evidence="2" id="KW-0689">Ribosomal protein</keyword>
<dbReference type="GO" id="GO:0003735">
    <property type="term" value="F:structural constituent of ribosome"/>
    <property type="evidence" value="ECO:0007669"/>
    <property type="project" value="InterPro"/>
</dbReference>
<dbReference type="Proteomes" id="UP000297245">
    <property type="component" value="Unassembled WGS sequence"/>
</dbReference>